<organism evidence="2 3">
    <name type="scientific">Virgibacillus byunsanensis</name>
    <dbReference type="NCBI Taxonomy" id="570945"/>
    <lineage>
        <taxon>Bacteria</taxon>
        <taxon>Bacillati</taxon>
        <taxon>Bacillota</taxon>
        <taxon>Bacilli</taxon>
        <taxon>Bacillales</taxon>
        <taxon>Bacillaceae</taxon>
        <taxon>Virgibacillus</taxon>
    </lineage>
</organism>
<evidence type="ECO:0000256" key="1">
    <source>
        <dbReference type="SAM" id="Phobius"/>
    </source>
</evidence>
<reference evidence="3" key="1">
    <citation type="journal article" date="2019" name="Int. J. Syst. Evol. Microbiol.">
        <title>The Global Catalogue of Microorganisms (GCM) 10K type strain sequencing project: providing services to taxonomists for standard genome sequencing and annotation.</title>
        <authorList>
            <consortium name="The Broad Institute Genomics Platform"/>
            <consortium name="The Broad Institute Genome Sequencing Center for Infectious Disease"/>
            <person name="Wu L."/>
            <person name="Ma J."/>
        </authorList>
    </citation>
    <scope>NUCLEOTIDE SEQUENCE [LARGE SCALE GENOMIC DNA]</scope>
    <source>
        <strain evidence="3">CCUG 56754</strain>
    </source>
</reference>
<proteinExistence type="predicted"/>
<keyword evidence="1" id="KW-0472">Membrane</keyword>
<dbReference type="Pfam" id="PF04134">
    <property type="entry name" value="DCC1-like"/>
    <property type="match status" value="1"/>
</dbReference>
<accession>A0ABW3LRB3</accession>
<dbReference type="Proteomes" id="UP001597040">
    <property type="component" value="Unassembled WGS sequence"/>
</dbReference>
<keyword evidence="1" id="KW-0812">Transmembrane</keyword>
<evidence type="ECO:0000313" key="3">
    <source>
        <dbReference type="Proteomes" id="UP001597040"/>
    </source>
</evidence>
<evidence type="ECO:0000313" key="2">
    <source>
        <dbReference type="EMBL" id="MFD1040054.1"/>
    </source>
</evidence>
<name>A0ABW3LRB3_9BACI</name>
<protein>
    <submittedName>
        <fullName evidence="2">Thiol-disulfide oxidoreductase DCC family protein</fullName>
    </submittedName>
</protein>
<dbReference type="EMBL" id="JBHTKJ010000057">
    <property type="protein sequence ID" value="MFD1040054.1"/>
    <property type="molecule type" value="Genomic_DNA"/>
</dbReference>
<keyword evidence="1" id="KW-1133">Transmembrane helix</keyword>
<sequence>MVVYYDSYCKFCKTSATLWTKIDWAKKLTFNSFRTLEDYPKEMEKELHVAYNGKWYRGYNALIQIAKMLPLMWPALPFMYLFKWIGLGNFLYRKIAENRKLVPVGQCDDDSCELHH</sequence>
<comment type="caution">
    <text evidence="2">The sequence shown here is derived from an EMBL/GenBank/DDBJ whole genome shotgun (WGS) entry which is preliminary data.</text>
</comment>
<dbReference type="RefSeq" id="WP_390363773.1">
    <property type="nucleotide sequence ID" value="NZ_JBHTKJ010000057.1"/>
</dbReference>
<gene>
    <name evidence="2" type="ORF">ACFQ3N_16905</name>
</gene>
<keyword evidence="3" id="KW-1185">Reference proteome</keyword>
<feature type="transmembrane region" description="Helical" evidence="1">
    <location>
        <begin position="71"/>
        <end position="92"/>
    </location>
</feature>
<dbReference type="InterPro" id="IPR007263">
    <property type="entry name" value="DCC1-like"/>
</dbReference>